<reference evidence="3 4" key="1">
    <citation type="submission" date="2024-04" db="EMBL/GenBank/DDBJ databases">
        <title>genome sequences of Mucor flavus KT1a and Helicostylum pulchrum KT1b strains isolation_sourced from the surface of a dry-aged beef.</title>
        <authorList>
            <person name="Toyotome T."/>
            <person name="Hosono M."/>
            <person name="Torimaru M."/>
            <person name="Fukuda K."/>
            <person name="Mikami N."/>
        </authorList>
    </citation>
    <scope>NUCLEOTIDE SEQUENCE [LARGE SCALE GENOMIC DNA]</scope>
    <source>
        <strain evidence="3 4">KT1b</strain>
    </source>
</reference>
<dbReference type="Proteomes" id="UP001476247">
    <property type="component" value="Unassembled WGS sequence"/>
</dbReference>
<evidence type="ECO:0000313" key="3">
    <source>
        <dbReference type="EMBL" id="GAA5801778.1"/>
    </source>
</evidence>
<dbReference type="PROSITE" id="PS50940">
    <property type="entry name" value="CHIT_BIND_II"/>
    <property type="match status" value="1"/>
</dbReference>
<comment type="caution">
    <text evidence="3">The sequence shown here is derived from an EMBL/GenBank/DDBJ whole genome shotgun (WGS) entry which is preliminary data.</text>
</comment>
<gene>
    <name evidence="3" type="ORF">HPULCUR_007231</name>
</gene>
<evidence type="ECO:0000256" key="1">
    <source>
        <dbReference type="SAM" id="SignalP"/>
    </source>
</evidence>
<sequence>MQISIIIALFCIFYLASATFLPRAFECPEAQNGDVDSVFSFPGNCSKYYECADGLAVEKTCDPGLYFNEEKPGCDTAENSTCDVPGGYEA</sequence>
<evidence type="ECO:0000259" key="2">
    <source>
        <dbReference type="PROSITE" id="PS50940"/>
    </source>
</evidence>
<dbReference type="SMART" id="SM00494">
    <property type="entry name" value="ChtBD2"/>
    <property type="match status" value="1"/>
</dbReference>
<dbReference type="EMBL" id="BAABUJ010000020">
    <property type="protein sequence ID" value="GAA5801778.1"/>
    <property type="molecule type" value="Genomic_DNA"/>
</dbReference>
<name>A0ABP9Y453_9FUNG</name>
<protein>
    <recommendedName>
        <fullName evidence="2">Chitin-binding type-2 domain-containing protein</fullName>
    </recommendedName>
</protein>
<dbReference type="InterPro" id="IPR036508">
    <property type="entry name" value="Chitin-bd_dom_sf"/>
</dbReference>
<feature type="chain" id="PRO_5045161176" description="Chitin-binding type-2 domain-containing protein" evidence="1">
    <location>
        <begin position="19"/>
        <end position="90"/>
    </location>
</feature>
<keyword evidence="4" id="KW-1185">Reference proteome</keyword>
<dbReference type="Gene3D" id="2.170.140.10">
    <property type="entry name" value="Chitin binding domain"/>
    <property type="match status" value="1"/>
</dbReference>
<accession>A0ABP9Y453</accession>
<keyword evidence="1" id="KW-0732">Signal</keyword>
<proteinExistence type="predicted"/>
<dbReference type="InterPro" id="IPR002557">
    <property type="entry name" value="Chitin-bd_dom"/>
</dbReference>
<organism evidence="3 4">
    <name type="scientific">Helicostylum pulchrum</name>
    <dbReference type="NCBI Taxonomy" id="562976"/>
    <lineage>
        <taxon>Eukaryota</taxon>
        <taxon>Fungi</taxon>
        <taxon>Fungi incertae sedis</taxon>
        <taxon>Mucoromycota</taxon>
        <taxon>Mucoromycotina</taxon>
        <taxon>Mucoromycetes</taxon>
        <taxon>Mucorales</taxon>
        <taxon>Mucorineae</taxon>
        <taxon>Mucoraceae</taxon>
        <taxon>Helicostylum</taxon>
    </lineage>
</organism>
<evidence type="ECO:0000313" key="4">
    <source>
        <dbReference type="Proteomes" id="UP001476247"/>
    </source>
</evidence>
<feature type="signal peptide" evidence="1">
    <location>
        <begin position="1"/>
        <end position="18"/>
    </location>
</feature>
<feature type="domain" description="Chitin-binding type-2" evidence="2">
    <location>
        <begin position="24"/>
        <end position="84"/>
    </location>
</feature>
<dbReference type="Pfam" id="PF01607">
    <property type="entry name" value="CBM_14"/>
    <property type="match status" value="1"/>
</dbReference>
<dbReference type="SUPFAM" id="SSF57625">
    <property type="entry name" value="Invertebrate chitin-binding proteins"/>
    <property type="match status" value="1"/>
</dbReference>